<dbReference type="EMBL" id="CP060635">
    <property type="protein sequence ID" value="QNM08592.1"/>
    <property type="molecule type" value="Genomic_DNA"/>
</dbReference>
<dbReference type="PANTHER" id="PTHR43790">
    <property type="entry name" value="CARBOHYDRATE TRANSPORT ATP-BINDING PROTEIN MG119-RELATED"/>
    <property type="match status" value="1"/>
</dbReference>
<keyword evidence="1" id="KW-0813">Transport</keyword>
<keyword evidence="7" id="KW-1185">Reference proteome</keyword>
<keyword evidence="2" id="KW-0677">Repeat</keyword>
<dbReference type="InterPro" id="IPR050107">
    <property type="entry name" value="ABC_carbohydrate_import_ATPase"/>
</dbReference>
<dbReference type="RefSeq" id="WP_249328818.1">
    <property type="nucleotide sequence ID" value="NZ_CP060635.1"/>
</dbReference>
<dbReference type="Pfam" id="PF00005">
    <property type="entry name" value="ABC_tran"/>
    <property type="match status" value="1"/>
</dbReference>
<dbReference type="SUPFAM" id="SSF52540">
    <property type="entry name" value="P-loop containing nucleoside triphosphate hydrolases"/>
    <property type="match status" value="2"/>
</dbReference>
<keyword evidence="3" id="KW-0547">Nucleotide-binding</keyword>
<evidence type="ECO:0000256" key="4">
    <source>
        <dbReference type="ARBA" id="ARBA00022840"/>
    </source>
</evidence>
<dbReference type="InterPro" id="IPR027417">
    <property type="entry name" value="P-loop_NTPase"/>
</dbReference>
<evidence type="ECO:0000256" key="1">
    <source>
        <dbReference type="ARBA" id="ARBA00022448"/>
    </source>
</evidence>
<dbReference type="GO" id="GO:0016887">
    <property type="term" value="F:ATP hydrolysis activity"/>
    <property type="evidence" value="ECO:0007669"/>
    <property type="project" value="InterPro"/>
</dbReference>
<dbReference type="PANTHER" id="PTHR43790:SF9">
    <property type="entry name" value="GALACTOFURANOSE TRANSPORTER ATP-BINDING PROTEIN YTFR"/>
    <property type="match status" value="1"/>
</dbReference>
<dbReference type="PROSITE" id="PS50893">
    <property type="entry name" value="ABC_TRANSPORTER_2"/>
    <property type="match status" value="1"/>
</dbReference>
<evidence type="ECO:0000313" key="6">
    <source>
        <dbReference type="EMBL" id="QNM08592.1"/>
    </source>
</evidence>
<evidence type="ECO:0000256" key="2">
    <source>
        <dbReference type="ARBA" id="ARBA00022737"/>
    </source>
</evidence>
<dbReference type="GO" id="GO:0005524">
    <property type="term" value="F:ATP binding"/>
    <property type="evidence" value="ECO:0007669"/>
    <property type="project" value="UniProtKB-KW"/>
</dbReference>
<feature type="domain" description="ABC transporter" evidence="5">
    <location>
        <begin position="6"/>
        <end position="240"/>
    </location>
</feature>
<gene>
    <name evidence="6" type="ORF">H9Q79_17330</name>
</gene>
<reference evidence="6 7" key="1">
    <citation type="submission" date="2020-08" db="EMBL/GenBank/DDBJ databases">
        <authorList>
            <person name="Liu C."/>
            <person name="Sun Q."/>
        </authorList>
    </citation>
    <scope>NUCLEOTIDE SEQUENCE [LARGE SCALE GENOMIC DNA]</scope>
    <source>
        <strain evidence="6 7">NSJ-29</strain>
    </source>
</reference>
<dbReference type="KEGG" id="whj:H9Q79_17330"/>
<evidence type="ECO:0000256" key="3">
    <source>
        <dbReference type="ARBA" id="ARBA00022741"/>
    </source>
</evidence>
<evidence type="ECO:0000259" key="5">
    <source>
        <dbReference type="PROSITE" id="PS50893"/>
    </source>
</evidence>
<accession>A0A7G9GCR0</accession>
<organism evidence="6 7">
    <name type="scientific">Wansuia hejianensis</name>
    <dbReference type="NCBI Taxonomy" id="2763667"/>
    <lineage>
        <taxon>Bacteria</taxon>
        <taxon>Bacillati</taxon>
        <taxon>Bacillota</taxon>
        <taxon>Clostridia</taxon>
        <taxon>Lachnospirales</taxon>
        <taxon>Lachnospiraceae</taxon>
        <taxon>Wansuia</taxon>
    </lineage>
</organism>
<dbReference type="InterPro" id="IPR003439">
    <property type="entry name" value="ABC_transporter-like_ATP-bd"/>
</dbReference>
<sequence>MKKIILKINDLNAHNERFGKLEHASFHVMEGEITGLLGLNYSGKELAVQILLGETDLDWQENQIFVDDRKMQKPADIKKLVCHITAGSPVIESWTVAEYVGIRDVCWFLTKKVKDKLRAETAEQFAQMGICLDINKKMKELNELERRIVEIVRARKNGVRILVIEDECEGMNSETIRQYARFLRNAIQGRMAAILLCHSNLAASILSDNYVIFRKGRVVKKWRKEFPHNNGRISDYLLGNTMTLKKKTLDSYARKVHAGEGVIYGIRNLEIYGEQEDFDFRKGEITTFVISNNAERMKVFLELCGRTVRDGVAYLFGCETLFAPKFQSFIKHKIVSVMKTGSDYEIFEKMTVGDNLLLPSLRKIPNLDYLTSGSRITQVLSDEIESESLRSKDIVKELDFNHHISIALDRWYVFHPNVIVLYEPFTSCDAYGVSIIMSYIKKFTNRGTAVIVVKSNLEYMEEVSDRIFDLG</sequence>
<evidence type="ECO:0000313" key="7">
    <source>
        <dbReference type="Proteomes" id="UP000515860"/>
    </source>
</evidence>
<dbReference type="Gene3D" id="3.40.50.300">
    <property type="entry name" value="P-loop containing nucleotide triphosphate hydrolases"/>
    <property type="match status" value="2"/>
</dbReference>
<protein>
    <recommendedName>
        <fullName evidence="5">ABC transporter domain-containing protein</fullName>
    </recommendedName>
</protein>
<name>A0A7G9GCR0_9FIRM</name>
<dbReference type="AlphaFoldDB" id="A0A7G9GCR0"/>
<dbReference type="Proteomes" id="UP000515860">
    <property type="component" value="Chromosome"/>
</dbReference>
<keyword evidence="4" id="KW-0067">ATP-binding</keyword>
<proteinExistence type="predicted"/>